<organism evidence="8 9">
    <name type="scientific">Rhodocista pekingensis</name>
    <dbReference type="NCBI Taxonomy" id="201185"/>
    <lineage>
        <taxon>Bacteria</taxon>
        <taxon>Pseudomonadati</taxon>
        <taxon>Pseudomonadota</taxon>
        <taxon>Alphaproteobacteria</taxon>
        <taxon>Rhodospirillales</taxon>
        <taxon>Azospirillaceae</taxon>
        <taxon>Rhodocista</taxon>
    </lineage>
</organism>
<evidence type="ECO:0000256" key="3">
    <source>
        <dbReference type="ARBA" id="ARBA00023237"/>
    </source>
</evidence>
<evidence type="ECO:0000256" key="4">
    <source>
        <dbReference type="RuleBase" id="RU003357"/>
    </source>
</evidence>
<evidence type="ECO:0000256" key="5">
    <source>
        <dbReference type="SAM" id="SignalP"/>
    </source>
</evidence>
<comment type="similarity">
    <text evidence="4">Belongs to the TonB-dependent receptor family.</text>
</comment>
<sequence>MSIQQGVHARGLKTALLTGVAAFLMTTGYAAAQDAVVKGRSEAMAEPTTQVAQAQVAQATGAAAAKDDLKVEEIVITGSRLRRTQFDVLQPTVEVNIGYIDRRGFTNIADALNDVPGFGTAVSPIGDQSTFNVGQNFVNLFSLGSARTLTLVNGRRFVAGRAPSLFGDAGPGLQVDMNVIPTAFIERIDRIAVGGAPIYGADAIAGTVNVILRDDYEGGEVDLLFGNSDDDDAKNKRVRAAYGVNFDNDRGNIALAVEYNDTQGLLYTDRKRTAQDITFVPNPADTGAADGIPGQLYREGRTIPLVTAGGIPLTVNSGGGSAAAITSRFFRIPDPNNPGQTVPAQFVDGRLVPFNPGQIFSGSVAIGGDGLRLSSVTSLQAPVERKLGAIMGHYDILDNLRFFVEGNYSKTIGYENVNQPVYNSPLFSGEGTGLTMRTDNAFLSPADRAVLSAGGRTTFVLSRGHLDLVDGNENRSENELKRIVTGFSGDFDIADRAVNWSLSYNHGKTEGEFTTTQVLDATFPLAIDAVVDPVTGQTVCRSRAAGCVPLNIFGNGSPSPEAIAYVTGRDVSRSAITQEVVEFNADTSVVTLPAGDLQVGVGALWRKEKGDFNPGEITLAGAGRTVAISPVSGDYTSKEVYGEVLVPLLDDSMGIPLVHRLEAEGSIRYVDNSLAGGDDTWTIGGRYSPIRDITFRGNWTESIRSPAITELFLPKSDLFTTATDPCATRNVSTGPNPAVRQANCRAALEALGRDPNAPFVSRIETATIQGETAGNSSLTNEKAKSWSVGVVVNPRFLEDLTIAVDWVDIEISDAITNLSASALLQVCYDNPGYPSAACDRFVRTPRSAGLINEDDIGQITFIRTGYVNAGYTNFSGLTATANYDFDFGDYGQLALGGSYYYIHQLETSVTGLGFDLGSDAGEVGQSKHQFQIQADYTYDKVGLLVQANYLSSAKFNNDFTVESRDILEVDDYWRFDTTATYMLADNVEVRLAINNLFDVEPPKYVTGAGVYDLIGRYYSVGLNAKF</sequence>
<keyword evidence="5" id="KW-0732">Signal</keyword>
<feature type="domain" description="TonB-dependent receptor-like beta-barrel" evidence="6">
    <location>
        <begin position="456"/>
        <end position="996"/>
    </location>
</feature>
<dbReference type="InterPro" id="IPR012910">
    <property type="entry name" value="Plug_dom"/>
</dbReference>
<dbReference type="InterPro" id="IPR036942">
    <property type="entry name" value="Beta-barrel_TonB_sf"/>
</dbReference>
<keyword evidence="8" id="KW-0675">Receptor</keyword>
<keyword evidence="2 4" id="KW-0472">Membrane</keyword>
<gene>
    <name evidence="8" type="ORF">ACFQPS_19920</name>
</gene>
<dbReference type="Pfam" id="PF07715">
    <property type="entry name" value="Plug"/>
    <property type="match status" value="1"/>
</dbReference>
<keyword evidence="9" id="KW-1185">Reference proteome</keyword>
<dbReference type="Pfam" id="PF00593">
    <property type="entry name" value="TonB_dep_Rec_b-barrel"/>
    <property type="match status" value="1"/>
</dbReference>
<dbReference type="InterPro" id="IPR037066">
    <property type="entry name" value="Plug_dom_sf"/>
</dbReference>
<feature type="domain" description="TonB-dependent receptor plug" evidence="7">
    <location>
        <begin position="88"/>
        <end position="207"/>
    </location>
</feature>
<dbReference type="Gene3D" id="2.170.130.10">
    <property type="entry name" value="TonB-dependent receptor, plug domain"/>
    <property type="match status" value="1"/>
</dbReference>
<dbReference type="Proteomes" id="UP001596456">
    <property type="component" value="Unassembled WGS sequence"/>
</dbReference>
<keyword evidence="4" id="KW-0798">TonB box</keyword>
<keyword evidence="3" id="KW-0998">Cell outer membrane</keyword>
<feature type="chain" id="PRO_5045260683" evidence="5">
    <location>
        <begin position="33"/>
        <end position="1026"/>
    </location>
</feature>
<feature type="signal peptide" evidence="5">
    <location>
        <begin position="1"/>
        <end position="32"/>
    </location>
</feature>
<dbReference type="SUPFAM" id="SSF56935">
    <property type="entry name" value="Porins"/>
    <property type="match status" value="1"/>
</dbReference>
<evidence type="ECO:0000259" key="6">
    <source>
        <dbReference type="Pfam" id="PF00593"/>
    </source>
</evidence>
<evidence type="ECO:0000259" key="7">
    <source>
        <dbReference type="Pfam" id="PF07715"/>
    </source>
</evidence>
<protein>
    <submittedName>
        <fullName evidence="8">TonB-dependent receptor domain-containing protein</fullName>
    </submittedName>
</protein>
<reference evidence="9" key="1">
    <citation type="journal article" date="2019" name="Int. J. Syst. Evol. Microbiol.">
        <title>The Global Catalogue of Microorganisms (GCM) 10K type strain sequencing project: providing services to taxonomists for standard genome sequencing and annotation.</title>
        <authorList>
            <consortium name="The Broad Institute Genomics Platform"/>
            <consortium name="The Broad Institute Genome Sequencing Center for Infectious Disease"/>
            <person name="Wu L."/>
            <person name="Ma J."/>
        </authorList>
    </citation>
    <scope>NUCLEOTIDE SEQUENCE [LARGE SCALE GENOMIC DNA]</scope>
    <source>
        <strain evidence="9">CGMCC 1.16275</strain>
    </source>
</reference>
<dbReference type="PANTHER" id="PTHR47234:SF2">
    <property type="entry name" value="TONB-DEPENDENT RECEPTOR"/>
    <property type="match status" value="1"/>
</dbReference>
<dbReference type="RefSeq" id="WP_377361084.1">
    <property type="nucleotide sequence ID" value="NZ_JBHTCM010000029.1"/>
</dbReference>
<evidence type="ECO:0000313" key="8">
    <source>
        <dbReference type="EMBL" id="MFC7335447.1"/>
    </source>
</evidence>
<dbReference type="InterPro" id="IPR000531">
    <property type="entry name" value="Beta-barrel_TonB"/>
</dbReference>
<dbReference type="Gene3D" id="2.40.170.20">
    <property type="entry name" value="TonB-dependent receptor, beta-barrel domain"/>
    <property type="match status" value="1"/>
</dbReference>
<proteinExistence type="inferred from homology"/>
<dbReference type="EMBL" id="JBHTCM010000029">
    <property type="protein sequence ID" value="MFC7335447.1"/>
    <property type="molecule type" value="Genomic_DNA"/>
</dbReference>
<comment type="subcellular location">
    <subcellularLocation>
        <location evidence="1 4">Cell outer membrane</location>
    </subcellularLocation>
</comment>
<evidence type="ECO:0000256" key="2">
    <source>
        <dbReference type="ARBA" id="ARBA00023136"/>
    </source>
</evidence>
<name>A0ABW2L1V1_9PROT</name>
<accession>A0ABW2L1V1</accession>
<evidence type="ECO:0000313" key="9">
    <source>
        <dbReference type="Proteomes" id="UP001596456"/>
    </source>
</evidence>
<dbReference type="PANTHER" id="PTHR47234">
    <property type="match status" value="1"/>
</dbReference>
<evidence type="ECO:0000256" key="1">
    <source>
        <dbReference type="ARBA" id="ARBA00004442"/>
    </source>
</evidence>
<comment type="caution">
    <text evidence="8">The sequence shown here is derived from an EMBL/GenBank/DDBJ whole genome shotgun (WGS) entry which is preliminary data.</text>
</comment>